<name>A0A9X3I703_9SPHI</name>
<evidence type="ECO:0000313" key="2">
    <source>
        <dbReference type="EMBL" id="MCX3263262.1"/>
    </source>
</evidence>
<feature type="transmembrane region" description="Helical" evidence="1">
    <location>
        <begin position="338"/>
        <end position="359"/>
    </location>
</feature>
<feature type="transmembrane region" description="Helical" evidence="1">
    <location>
        <begin position="371"/>
        <end position="393"/>
    </location>
</feature>
<keyword evidence="1" id="KW-1133">Transmembrane helix</keyword>
<keyword evidence="1" id="KW-0472">Membrane</keyword>
<reference evidence="2" key="1">
    <citation type="submission" date="2022-11" db="EMBL/GenBank/DDBJ databases">
        <authorList>
            <person name="Graham C."/>
            <person name="Newman J.D."/>
        </authorList>
    </citation>
    <scope>NUCLEOTIDE SEQUENCE</scope>
    <source>
        <strain evidence="2">DSM 19486</strain>
    </source>
</reference>
<dbReference type="Proteomes" id="UP001142592">
    <property type="component" value="Unassembled WGS sequence"/>
</dbReference>
<sequence>MKTNTNYLLLSTFIGGIIFNLIFWSERLAINLLIYSLFVVTVTFFNKEVIKSTKFKWYALGHLAAAILVVINNSNLSLASYYISLLLFVGFSHYQRIRSVWVAIMATTLQVFAIPATMFKRLSELEIGNFKIRPVLRPLKYIIFPIIIVFIFIGIYSGANKIFEKYAAELGDHIANVLAQFFGFLFNDLSLERFIHFCMGLALTGGLLITFYEHVFEKIEASLSDDLLRKKNKNRLKSIWSEITHAFIGRVISKKMALKTEYVIAIISFVGLNFLLLLLNGIDIWWLWLGKGKNFAETNYSAELHDGTNALIFSIVLAMAIIVYFFRGNLNFYSKSKTLKTLAVIWMIQNCVLVISVLIRDAHYIEVYGLTYKRIGVIVFALLCIIGLTTVYVKVAKHKTFFYLLRVNGNIWYILLLASATINWDVTIVKYNLTHKGLIAFDADYLLSLSDKTLQVIHQNREELNMSASSYGSLVPKGEILVSSTDEQLQKRLDQRIAFFKERYEKVSWLSWNLQDWNTAKYFGIKK</sequence>
<comment type="caution">
    <text evidence="2">The sequence shown here is derived from an EMBL/GenBank/DDBJ whole genome shotgun (WGS) entry which is preliminary data.</text>
</comment>
<gene>
    <name evidence="2" type="ORF">OQZ29_00785</name>
</gene>
<feature type="transmembrane region" description="Helical" evidence="1">
    <location>
        <begin position="308"/>
        <end position="326"/>
    </location>
</feature>
<feature type="transmembrane region" description="Helical" evidence="1">
    <location>
        <begin position="29"/>
        <end position="45"/>
    </location>
</feature>
<feature type="transmembrane region" description="Helical" evidence="1">
    <location>
        <begin position="100"/>
        <end position="119"/>
    </location>
</feature>
<feature type="transmembrane region" description="Helical" evidence="1">
    <location>
        <begin position="405"/>
        <end position="424"/>
    </location>
</feature>
<dbReference type="EMBL" id="JAPJUH010000001">
    <property type="protein sequence ID" value="MCX3263262.1"/>
    <property type="molecule type" value="Genomic_DNA"/>
</dbReference>
<feature type="transmembrane region" description="Helical" evidence="1">
    <location>
        <begin position="194"/>
        <end position="212"/>
    </location>
</feature>
<dbReference type="AlphaFoldDB" id="A0A9X3I703"/>
<feature type="transmembrane region" description="Helical" evidence="1">
    <location>
        <begin position="57"/>
        <end position="88"/>
    </location>
</feature>
<dbReference type="RefSeq" id="WP_266268328.1">
    <property type="nucleotide sequence ID" value="NZ_JAPJUH010000001.1"/>
</dbReference>
<evidence type="ECO:0000256" key="1">
    <source>
        <dbReference type="SAM" id="Phobius"/>
    </source>
</evidence>
<organism evidence="2 3">
    <name type="scientific">Pedobacter agri</name>
    <dbReference type="NCBI Taxonomy" id="454586"/>
    <lineage>
        <taxon>Bacteria</taxon>
        <taxon>Pseudomonadati</taxon>
        <taxon>Bacteroidota</taxon>
        <taxon>Sphingobacteriia</taxon>
        <taxon>Sphingobacteriales</taxon>
        <taxon>Sphingobacteriaceae</taxon>
        <taxon>Pedobacter</taxon>
    </lineage>
</organism>
<keyword evidence="3" id="KW-1185">Reference proteome</keyword>
<feature type="transmembrane region" description="Helical" evidence="1">
    <location>
        <begin position="262"/>
        <end position="288"/>
    </location>
</feature>
<protein>
    <submittedName>
        <fullName evidence="2">DUF4173 domain-containing protein</fullName>
    </submittedName>
</protein>
<dbReference type="Pfam" id="PF13687">
    <property type="entry name" value="DUF4153"/>
    <property type="match status" value="1"/>
</dbReference>
<feature type="transmembrane region" description="Helical" evidence="1">
    <location>
        <begin position="7"/>
        <end position="23"/>
    </location>
</feature>
<keyword evidence="1" id="KW-0812">Transmembrane</keyword>
<feature type="transmembrane region" description="Helical" evidence="1">
    <location>
        <begin position="139"/>
        <end position="159"/>
    </location>
</feature>
<dbReference type="InterPro" id="IPR025291">
    <property type="entry name" value="DUF4153"/>
</dbReference>
<proteinExistence type="predicted"/>
<accession>A0A9X3I703</accession>
<evidence type="ECO:0000313" key="3">
    <source>
        <dbReference type="Proteomes" id="UP001142592"/>
    </source>
</evidence>